<comment type="subcellular location">
    <subcellularLocation>
        <location evidence="1">Cell envelope</location>
    </subcellularLocation>
</comment>
<dbReference type="KEGG" id="tper:IWA51_10740"/>
<evidence type="ECO:0000256" key="1">
    <source>
        <dbReference type="ARBA" id="ARBA00004196"/>
    </source>
</evidence>
<dbReference type="EMBL" id="CP064936">
    <property type="protein sequence ID" value="QQA00720.1"/>
    <property type="molecule type" value="Genomic_DNA"/>
</dbReference>
<dbReference type="Gene3D" id="2.60.40.4270">
    <property type="entry name" value="Listeria-Bacteroides repeat domain"/>
    <property type="match status" value="1"/>
</dbReference>
<dbReference type="GO" id="GO:0030313">
    <property type="term" value="C:cell envelope"/>
    <property type="evidence" value="ECO:0007669"/>
    <property type="project" value="UniProtKB-SubCell"/>
</dbReference>
<dbReference type="Proteomes" id="UP000595224">
    <property type="component" value="Chromosome"/>
</dbReference>
<gene>
    <name evidence="2" type="ORF">IWA51_10740</name>
</gene>
<keyword evidence="3" id="KW-1185">Reference proteome</keyword>
<dbReference type="InterPro" id="IPR013378">
    <property type="entry name" value="InlB-like_B-rpt"/>
</dbReference>
<evidence type="ECO:0000313" key="2">
    <source>
        <dbReference type="EMBL" id="QQA00720.1"/>
    </source>
</evidence>
<dbReference type="Pfam" id="PF09479">
    <property type="entry name" value="Flg_new"/>
    <property type="match status" value="1"/>
</dbReference>
<dbReference type="PROSITE" id="PS51257">
    <property type="entry name" value="PROKAR_LIPOPROTEIN"/>
    <property type="match status" value="1"/>
</dbReference>
<sequence>MRKIINRKIKFFAVASIFMLSIFGCKNSFEVEEEQSQNVTGKTGITLAGISFEEEGNERTAFPKYDKTAFTDIELKGKKSAMSGEMTSYKTYKTYADIMRDSGVIELDATAYDFTLSAKCYGAAFSSTLSNISIQDGITTKLNFIMAVTDETATGLLYLYYPSVEQYTTLKFTVSVGTSEAVEVTYDTDLKCYVYSELLAPQNSLIKAVMENTTTGESLTVPVYAIVKAGAKTTINFEEVFSGFYELYSYSVTYNANGSASADTVQKFNPNSSIEDCTFDAPEGKKFCGWNTNADGSGTRYSAGDTPVLDSDTTLYAQWVTYDTATSIYTISSADELRAFFSYAKDEISYKDAKLLADVTISDWSVPGTFSGTFDGNGKTLTITSVKEFYSEKDTSTGETKTYSGFLGILGGTVKSLIIKNSAFGSIKCDYAGAVAGKIDSGTIDSVNVERTTVTAKNCAGLIAGYNNYGYIKNCYAGGNATLTTVTSSLSAGGITGQNDGYISDCTVDAIKISAGSSGYAGGITGININEISSSKLFTPNASVSAKYAAGIAGKNENYASITGCEVKQDASSTTSTIITGVSHAGGIAALNAGKIDNPTVSSVKVTATGTAPYTGGIAGYNDTTGTIVTGGTVNINYDSALDGNYGYVIGYNANTTAGAVTTDIVCSNSKAIFDNVSYDVSSSLTKKLTLDRTTKITLSVTDNSGGGAIYAYLSSEESTSASPIAQTGKVDGTTKTVCAGYLPKGTYYIGLENKNWVSNSTGTYTITAD</sequence>
<dbReference type="AlphaFoldDB" id="A0A7T3RCU2"/>
<dbReference type="InterPro" id="IPR042229">
    <property type="entry name" value="Listeria/Bacterioides_rpt_sf"/>
</dbReference>
<protein>
    <submittedName>
        <fullName evidence="2">InlB B-repeat-containing protein</fullName>
    </submittedName>
</protein>
<name>A0A7T3RCU2_9SPIR</name>
<accession>A0A7T3RCU2</accession>
<evidence type="ECO:0000313" key="3">
    <source>
        <dbReference type="Proteomes" id="UP000595224"/>
    </source>
</evidence>
<dbReference type="RefSeq" id="WP_198442415.1">
    <property type="nucleotide sequence ID" value="NZ_CBCSHE010000008.1"/>
</dbReference>
<reference evidence="2 3" key="1">
    <citation type="submission" date="2020-11" db="EMBL/GenBank/DDBJ databases">
        <title>Treponema Peruensis nv. sp., first commensal Treponema isolated from human feces.</title>
        <authorList>
            <person name="Belkhou C."/>
            <person name="Raes J."/>
        </authorList>
    </citation>
    <scope>NUCLEOTIDE SEQUENCE [LARGE SCALE GENOMIC DNA]</scope>
    <source>
        <strain evidence="2 3">RCC2812</strain>
    </source>
</reference>
<dbReference type="Gene3D" id="2.160.20.110">
    <property type="match status" value="1"/>
</dbReference>
<proteinExistence type="predicted"/>
<organism evidence="2 3">
    <name type="scientific">Treponema peruense</name>
    <dbReference type="NCBI Taxonomy" id="2787628"/>
    <lineage>
        <taxon>Bacteria</taxon>
        <taxon>Pseudomonadati</taxon>
        <taxon>Spirochaetota</taxon>
        <taxon>Spirochaetia</taxon>
        <taxon>Spirochaetales</taxon>
        <taxon>Treponemataceae</taxon>
        <taxon>Treponema</taxon>
    </lineage>
</organism>